<dbReference type="AlphaFoldDB" id="A0A6C0M0P7"/>
<keyword evidence="2" id="KW-0472">Membrane</keyword>
<evidence type="ECO:0000256" key="1">
    <source>
        <dbReference type="SAM" id="MobiDB-lite"/>
    </source>
</evidence>
<protein>
    <recommendedName>
        <fullName evidence="4">VP11</fullName>
    </recommendedName>
</protein>
<accession>A0A6C0M0P7</accession>
<feature type="transmembrane region" description="Helical" evidence="2">
    <location>
        <begin position="81"/>
        <end position="105"/>
    </location>
</feature>
<evidence type="ECO:0000313" key="3">
    <source>
        <dbReference type="EMBL" id="QHU36517.1"/>
    </source>
</evidence>
<evidence type="ECO:0000256" key="2">
    <source>
        <dbReference type="SAM" id="Phobius"/>
    </source>
</evidence>
<keyword evidence="2" id="KW-0812">Transmembrane</keyword>
<sequence length="231" mass="25676">MGDTDKDSQELAMNIHWTVTLEEYFAHTGEKANCLSWVHKRSEQIFNRQKTYIDLPVAIGSAVTGFISVGSTTMFAGQQQISSIAIGAASLAVSILNTIGSYFGWAKRAEGHRISAIHYAKLYRYISVEMSLPRDERMAPGALLKYVKDQYDRLAEISPLLPDSVISEFKSRFEKYTDISKPEEANGLNKIDIFVPNPNDDVPTLQLTPISGKAERRPSELVLPTTTKSSS</sequence>
<proteinExistence type="predicted"/>
<dbReference type="EMBL" id="MN740639">
    <property type="protein sequence ID" value="QHU36517.1"/>
    <property type="molecule type" value="Genomic_DNA"/>
</dbReference>
<feature type="region of interest" description="Disordered" evidence="1">
    <location>
        <begin position="208"/>
        <end position="231"/>
    </location>
</feature>
<organism evidence="3">
    <name type="scientific">viral metagenome</name>
    <dbReference type="NCBI Taxonomy" id="1070528"/>
    <lineage>
        <taxon>unclassified sequences</taxon>
        <taxon>metagenomes</taxon>
        <taxon>organismal metagenomes</taxon>
    </lineage>
</organism>
<dbReference type="NCBIfam" id="NF033632">
    <property type="entry name" value="SLATT_4"/>
    <property type="match status" value="1"/>
</dbReference>
<feature type="transmembrane region" description="Helical" evidence="2">
    <location>
        <begin position="51"/>
        <end position="69"/>
    </location>
</feature>
<evidence type="ECO:0008006" key="4">
    <source>
        <dbReference type="Google" id="ProtNLM"/>
    </source>
</evidence>
<keyword evidence="2" id="KW-1133">Transmembrane helix</keyword>
<reference evidence="3" key="1">
    <citation type="journal article" date="2020" name="Nature">
        <title>Giant virus diversity and host interactions through global metagenomics.</title>
        <authorList>
            <person name="Schulz F."/>
            <person name="Roux S."/>
            <person name="Paez-Espino D."/>
            <person name="Jungbluth S."/>
            <person name="Walsh D.A."/>
            <person name="Denef V.J."/>
            <person name="McMahon K.D."/>
            <person name="Konstantinidis K.T."/>
            <person name="Eloe-Fadrosh E.A."/>
            <person name="Kyrpides N.C."/>
            <person name="Woyke T."/>
        </authorList>
    </citation>
    <scope>NUCLEOTIDE SEQUENCE</scope>
    <source>
        <strain evidence="3">GVMAG-S-1035231-58</strain>
    </source>
</reference>
<name>A0A6C0M0P7_9ZZZZ</name>